<feature type="compositionally biased region" description="Polar residues" evidence="1">
    <location>
        <begin position="42"/>
        <end position="62"/>
    </location>
</feature>
<feature type="compositionally biased region" description="Low complexity" evidence="1">
    <location>
        <begin position="1187"/>
        <end position="1209"/>
    </location>
</feature>
<feature type="compositionally biased region" description="Low complexity" evidence="1">
    <location>
        <begin position="359"/>
        <end position="384"/>
    </location>
</feature>
<dbReference type="InterPro" id="IPR032675">
    <property type="entry name" value="LRR_dom_sf"/>
</dbReference>
<feature type="compositionally biased region" description="Basic and acidic residues" evidence="1">
    <location>
        <begin position="1260"/>
        <end position="1278"/>
    </location>
</feature>
<keyword evidence="3" id="KW-1185">Reference proteome</keyword>
<feature type="compositionally biased region" description="Polar residues" evidence="1">
    <location>
        <begin position="1397"/>
        <end position="1408"/>
    </location>
</feature>
<evidence type="ECO:0000313" key="3">
    <source>
        <dbReference type="Proteomes" id="UP001377567"/>
    </source>
</evidence>
<feature type="region of interest" description="Disordered" evidence="1">
    <location>
        <begin position="527"/>
        <end position="605"/>
    </location>
</feature>
<feature type="region of interest" description="Disordered" evidence="1">
    <location>
        <begin position="1074"/>
        <end position="1095"/>
    </location>
</feature>
<feature type="compositionally biased region" description="Low complexity" evidence="1">
    <location>
        <begin position="558"/>
        <end position="573"/>
    </location>
</feature>
<feature type="compositionally biased region" description="Basic and acidic residues" evidence="1">
    <location>
        <begin position="64"/>
        <end position="73"/>
    </location>
</feature>
<feature type="compositionally biased region" description="Polar residues" evidence="1">
    <location>
        <begin position="1290"/>
        <end position="1301"/>
    </location>
</feature>
<feature type="compositionally biased region" description="Basic and acidic residues" evidence="1">
    <location>
        <begin position="1074"/>
        <end position="1084"/>
    </location>
</feature>
<protein>
    <submittedName>
        <fullName evidence="2">Mhp1 protein</fullName>
    </submittedName>
</protein>
<reference evidence="2 3" key="1">
    <citation type="journal article" date="2023" name="Elife">
        <title>Identification of key yeast species and microbe-microbe interactions impacting larval growth of Drosophila in the wild.</title>
        <authorList>
            <person name="Mure A."/>
            <person name="Sugiura Y."/>
            <person name="Maeda R."/>
            <person name="Honda K."/>
            <person name="Sakurai N."/>
            <person name="Takahashi Y."/>
            <person name="Watada M."/>
            <person name="Katoh T."/>
            <person name="Gotoh A."/>
            <person name="Gotoh Y."/>
            <person name="Taniguchi I."/>
            <person name="Nakamura K."/>
            <person name="Hayashi T."/>
            <person name="Katayama T."/>
            <person name="Uemura T."/>
            <person name="Hattori Y."/>
        </authorList>
    </citation>
    <scope>NUCLEOTIDE SEQUENCE [LARGE SCALE GENOMIC DNA]</scope>
    <source>
        <strain evidence="2 3">KH-74</strain>
    </source>
</reference>
<feature type="compositionally biased region" description="Basic and acidic residues" evidence="1">
    <location>
        <begin position="1"/>
        <end position="17"/>
    </location>
</feature>
<feature type="compositionally biased region" description="Polar residues" evidence="1">
    <location>
        <begin position="172"/>
        <end position="182"/>
    </location>
</feature>
<feature type="region of interest" description="Disordered" evidence="1">
    <location>
        <begin position="1359"/>
        <end position="1414"/>
    </location>
</feature>
<feature type="compositionally biased region" description="Low complexity" evidence="1">
    <location>
        <begin position="406"/>
        <end position="419"/>
    </location>
</feature>
<organism evidence="2 3">
    <name type="scientific">Maudiozyma humilis</name>
    <name type="common">Sour dough yeast</name>
    <name type="synonym">Kazachstania humilis</name>
    <dbReference type="NCBI Taxonomy" id="51915"/>
    <lineage>
        <taxon>Eukaryota</taxon>
        <taxon>Fungi</taxon>
        <taxon>Dikarya</taxon>
        <taxon>Ascomycota</taxon>
        <taxon>Saccharomycotina</taxon>
        <taxon>Saccharomycetes</taxon>
        <taxon>Saccharomycetales</taxon>
        <taxon>Saccharomycetaceae</taxon>
        <taxon>Maudiozyma</taxon>
    </lineage>
</organism>
<feature type="region of interest" description="Disordered" evidence="1">
    <location>
        <begin position="1"/>
        <end position="263"/>
    </location>
</feature>
<feature type="region of interest" description="Disordered" evidence="1">
    <location>
        <begin position="1260"/>
        <end position="1301"/>
    </location>
</feature>
<gene>
    <name evidence="2" type="ORF">DAKH74_034040</name>
</gene>
<comment type="caution">
    <text evidence="2">The sequence shown here is derived from an EMBL/GenBank/DDBJ whole genome shotgun (WGS) entry which is preliminary data.</text>
</comment>
<name>A0AAV5S1M0_MAUHU</name>
<feature type="region of interest" description="Disordered" evidence="1">
    <location>
        <begin position="1187"/>
        <end position="1222"/>
    </location>
</feature>
<dbReference type="Proteomes" id="UP001377567">
    <property type="component" value="Unassembled WGS sequence"/>
</dbReference>
<feature type="region of interest" description="Disordered" evidence="1">
    <location>
        <begin position="300"/>
        <end position="422"/>
    </location>
</feature>
<dbReference type="Gene3D" id="3.80.10.10">
    <property type="entry name" value="Ribonuclease Inhibitor"/>
    <property type="match status" value="1"/>
</dbReference>
<sequence>MDPRTAADETLREHNIPRIDVGWFQRSHDEAAAPPPRRAHSNTDLPDTAQQPRAHDASTTTAPLRRDNGEARRRNSVAAATPTQLAKERRERSERRASAEAEDSSAFAPTAPKQQRADANALRRTKSASSSTYTHASDKEPPKKLGFFKSLFGGGRRKSVSAEVLKHDESAQKSQTPVITPQTSRSSATAADATPARSAAHSRSSSAHSLVRAKTEGDIPQMGNSGSASPHHHHHHHHHDAGADEGVAPDEVDDTSYSPDASSLDLDIDSRRLLQFLKYYKEKGYTVDAFKTEQQQKDRLAANKLRHARTKASFSLSGDRATSSPGHYDARGRPIPPHPDKAPLPSAFTSDSNRLRQTAASAANAASNGSLNSADSSNSPAPSATGPNKFGAFLRRVTSHGTANPSENNLNRSSSTRSSADCRNKRFDPANFHVLPGLEDLKPLLHVSFATNTYFNDPPQQICSKNPRKGEVEVKPNGSVVIHRLSPQERRKVLQESTAGIVVGGSGQLKLLVPEGTDPDAANVDVRKQEERVPTNILSEDSKQQDISPTTSVESGAESDSATAAATSDETSTQQRTIEMAAAEAAAEARAQAAPNELRRTVTNHEEEVKVNKAASHFTIDKPMVSRRSSGNSPSASSSMVSLPSIASVASEEEVFPPKDLKIPLDVVYTRCCHLREILPIPATMKQLTPGSTEAIPLLQLRNPRPSMVEIWSFSDFISIAPILCLSLDGVHLSVDMLRIILSSLTKKKNFEKLSLRNTPLDEEGWKILCYFISHNESLVSIDLTMVAHIKVNVQKPSKSSLKSTLKRMDFNRENRSDMNWNLLAAAIAVKGGLEEIILSGAKMNFPQFKNFIEVGCMKTSRLGLAYNELTTEQCQILARWIVHSRVTGLDIGFNDLRGKIQPFSDAMFSKIHENKHKNLVKYISLNNTNMEVKEGETSADNEFLKLLSILCFSNAMLFLDLSNNPKIFPHCIHTLLDCVPSFPALARLHLDFEQLDSTEIVTIAEMLPICPSLHHFSMMGTPLDLAASKALAEAVKKSTSLITLDLDYVYMPEQIKNEISLYSMRNIQKELIDPSSKDSKDMNKSSLPQQLETPSQLQGLREEFTALLTETFDEQNREEYDKTVTAFIAKVTHARKKIRRVVQDLFDLRVQGELNIEGKEALIRLCIIDASLEKSIRLLKQKHGVSSLGGVTSSTNSTTDDLANSTSSQTQLNPDDTRPDHLFMSSTFAKSGHAVLMPFGSIPPEKSTHKADEMVEFRDEAPARLVDPEIIKRKPTDDSGSLDDDDSSQEQNKQPETTNPVHCAYKDALSHAAKNSDSDQIKDFLLKNDVTDVLNVIDELHNQGYHFHHIFKKQCDKKGSEDKSKAMDDSSKSQPDNAGTNEPSGESESKPPGSPHNTQYTKTQETEAMNHAYDKVLDSLAKIRDSNKNLSADVEENL</sequence>
<accession>A0AAV5S1M0</accession>
<feature type="compositionally biased region" description="Low complexity" evidence="1">
    <location>
        <begin position="183"/>
        <end position="209"/>
    </location>
</feature>
<feature type="compositionally biased region" description="Basic and acidic residues" evidence="1">
    <location>
        <begin position="1359"/>
        <end position="1372"/>
    </location>
</feature>
<dbReference type="SUPFAM" id="SSF52047">
    <property type="entry name" value="RNI-like"/>
    <property type="match status" value="1"/>
</dbReference>
<feature type="compositionally biased region" description="Basic residues" evidence="1">
    <location>
        <begin position="230"/>
        <end position="239"/>
    </location>
</feature>
<feature type="compositionally biased region" description="Polar residues" evidence="1">
    <location>
        <begin position="312"/>
        <end position="325"/>
    </location>
</feature>
<evidence type="ECO:0000256" key="1">
    <source>
        <dbReference type="SAM" id="MobiDB-lite"/>
    </source>
</evidence>
<feature type="compositionally biased region" description="Polar residues" evidence="1">
    <location>
        <begin position="347"/>
        <end position="358"/>
    </location>
</feature>
<feature type="compositionally biased region" description="Basic and acidic residues" evidence="1">
    <location>
        <begin position="86"/>
        <end position="99"/>
    </location>
</feature>
<feature type="compositionally biased region" description="Polar residues" evidence="1">
    <location>
        <begin position="545"/>
        <end position="554"/>
    </location>
</feature>
<feature type="compositionally biased region" description="Low complexity" evidence="1">
    <location>
        <begin position="581"/>
        <end position="594"/>
    </location>
</feature>
<proteinExistence type="predicted"/>
<evidence type="ECO:0000313" key="2">
    <source>
        <dbReference type="EMBL" id="GMM56788.1"/>
    </source>
</evidence>
<dbReference type="EMBL" id="BTGD01000010">
    <property type="protein sequence ID" value="GMM56788.1"/>
    <property type="molecule type" value="Genomic_DNA"/>
</dbReference>